<gene>
    <name evidence="2" type="ORF">BK816_07985</name>
</gene>
<dbReference type="KEGG" id="avu:BK816_07985"/>
<evidence type="ECO:0000313" key="3">
    <source>
        <dbReference type="Proteomes" id="UP000176288"/>
    </source>
</evidence>
<evidence type="ECO:0000256" key="1">
    <source>
        <dbReference type="SAM" id="Phobius"/>
    </source>
</evidence>
<dbReference type="Proteomes" id="UP000176288">
    <property type="component" value="Chromosome"/>
</dbReference>
<organism evidence="2 3">
    <name type="scientific">Boudabousia tangfeifanii</name>
    <dbReference type="NCBI Taxonomy" id="1912795"/>
    <lineage>
        <taxon>Bacteria</taxon>
        <taxon>Bacillati</taxon>
        <taxon>Actinomycetota</taxon>
        <taxon>Actinomycetes</taxon>
        <taxon>Actinomycetales</taxon>
        <taxon>Actinomycetaceae</taxon>
        <taxon>Boudabousia</taxon>
    </lineage>
</organism>
<keyword evidence="1" id="KW-1133">Transmembrane helix</keyword>
<dbReference type="RefSeq" id="WP_071164695.1">
    <property type="nucleotide sequence ID" value="NZ_CP017812.1"/>
</dbReference>
<evidence type="ECO:0000313" key="2">
    <source>
        <dbReference type="EMBL" id="AOZ73232.1"/>
    </source>
</evidence>
<keyword evidence="3" id="KW-1185">Reference proteome</keyword>
<protein>
    <submittedName>
        <fullName evidence="2">Uncharacterized protein</fullName>
    </submittedName>
</protein>
<keyword evidence="1" id="KW-0472">Membrane</keyword>
<proteinExistence type="predicted"/>
<dbReference type="STRING" id="1912795.BK816_07985"/>
<keyword evidence="1" id="KW-0812">Transmembrane</keyword>
<accession>A0A1D9MLQ9</accession>
<name>A0A1D9MLQ9_9ACTO</name>
<dbReference type="EMBL" id="CP017812">
    <property type="protein sequence ID" value="AOZ73232.1"/>
    <property type="molecule type" value="Genomic_DNA"/>
</dbReference>
<reference evidence="2 3" key="1">
    <citation type="submission" date="2016-10" db="EMBL/GenBank/DDBJ databases">
        <title>Actinomyces aegypiusis sp. nov., isolated from the Aegypius monachus in Qinghai Tibet Plateau China.</title>
        <authorList>
            <person name="Wang Y."/>
        </authorList>
    </citation>
    <scope>NUCLEOTIDE SEQUENCE [LARGE SCALE GENOMIC DNA]</scope>
    <source>
        <strain evidence="2 3">VUL4_3</strain>
    </source>
</reference>
<dbReference type="AlphaFoldDB" id="A0A1D9MLQ9"/>
<sequence length="395" mass="45372">MKDDFVDSPLFWILTSVVTVVVVVGGILGYAWYDLSRPKVDERRSDPAYSEFFNEQAQSLTEEQALKTAQEVFALAKAGEWQKVQEKNQLLPNLYDLLVKDPEAKTVLKNVVCKEPLEIVQSHYADKIEGKSYLQRNQILFDLSRFKRLPMAEAECQVENKQTGNTDLFVITLLRHQSGWLPIGFTGLIELDMKYYANLRGNYQMKVKTGNQTFDLKVPKKADTGKYSYGEKVYLAAPKTYSFSGRYNAFTTPFGPIEAKYPDEELKLSTQVDLTDIKPSEQFYQQLDEVVAQHYAPCEDITPIPMFCTRSLTSEQRANSSLKVIWKKPNLDKRLPQRMGIDLDNFRDFMEGDRLNLPIKLAITSDGKTREIEEWLTVKLDPSEKTEPMLKIVEK</sequence>
<feature type="transmembrane region" description="Helical" evidence="1">
    <location>
        <begin position="12"/>
        <end position="33"/>
    </location>
</feature>